<comment type="pathway">
    <text evidence="3">Purine metabolism; purine nucleoside salvage.</text>
</comment>
<feature type="binding site" evidence="3">
    <location>
        <position position="8"/>
    </location>
    <ligand>
        <name>phosphate</name>
        <dbReference type="ChEBI" id="CHEBI:43474"/>
    </ligand>
</feature>
<dbReference type="InterPro" id="IPR000845">
    <property type="entry name" value="Nucleoside_phosphorylase_d"/>
</dbReference>
<feature type="binding site" evidence="3">
    <location>
        <position position="182"/>
    </location>
    <ligand>
        <name>substrate</name>
    </ligand>
</feature>
<feature type="binding site" evidence="3">
    <location>
        <begin position="206"/>
        <end position="208"/>
    </location>
    <ligand>
        <name>substrate</name>
    </ligand>
</feature>
<dbReference type="PANTHER" id="PTHR42679">
    <property type="entry name" value="S-METHYL-5'-THIOADENOSINE PHOSPHORYLASE"/>
    <property type="match status" value="1"/>
</dbReference>
<dbReference type="PANTHER" id="PTHR42679:SF2">
    <property type="entry name" value="S-METHYL-5'-THIOADENOSINE PHOSPHORYLASE"/>
    <property type="match status" value="1"/>
</dbReference>
<comment type="caution">
    <text evidence="3">Lacks conserved residue(s) required for the propagation of feature annotation.</text>
</comment>
<comment type="subunit">
    <text evidence="3">Homohexamer. Dimer of a homotrimer.</text>
</comment>
<comment type="miscellaneous">
    <text evidence="3">Although this enzyme belongs to the family of MTA phosphorylases based on sequence homology, it lacks several conserved amino acids in the substrate binding pocket that confer specificity towards MTA.</text>
</comment>
<dbReference type="Pfam" id="PF01048">
    <property type="entry name" value="PNP_UDP_1"/>
    <property type="match status" value="1"/>
</dbReference>
<keyword evidence="1 3" id="KW-0328">Glycosyltransferase</keyword>
<dbReference type="Gene3D" id="3.40.50.1580">
    <property type="entry name" value="Nucleoside phosphorylase domain"/>
    <property type="match status" value="1"/>
</dbReference>
<dbReference type="PROSITE" id="PS01240">
    <property type="entry name" value="PNP_MTAP_2"/>
    <property type="match status" value="1"/>
</dbReference>
<accession>A0ABY4AID1</accession>
<dbReference type="InterPro" id="IPR010044">
    <property type="entry name" value="MTAP"/>
</dbReference>
<feature type="site" description="Important for substrate specificity" evidence="3">
    <location>
        <position position="220"/>
    </location>
</feature>
<dbReference type="SUPFAM" id="SSF53167">
    <property type="entry name" value="Purine and uridine phosphorylases"/>
    <property type="match status" value="1"/>
</dbReference>
<dbReference type="HAMAP" id="MF_01963">
    <property type="entry name" value="MTAP"/>
    <property type="match status" value="1"/>
</dbReference>
<dbReference type="InterPro" id="IPR035994">
    <property type="entry name" value="Nucleoside_phosphorylase_sf"/>
</dbReference>
<keyword evidence="6" id="KW-1185">Reference proteome</keyword>
<evidence type="ECO:0000256" key="3">
    <source>
        <dbReference type="HAMAP-Rule" id="MF_01963"/>
    </source>
</evidence>
<feature type="binding site" evidence="3">
    <location>
        <begin position="50"/>
        <end position="51"/>
    </location>
    <ligand>
        <name>phosphate</name>
        <dbReference type="ChEBI" id="CHEBI:43474"/>
    </ligand>
</feature>
<dbReference type="RefSeq" id="WP_243478442.1">
    <property type="nucleotide sequence ID" value="NZ_CP063982.1"/>
</dbReference>
<dbReference type="InterPro" id="IPR018099">
    <property type="entry name" value="Purine_phosphorylase-2_CS"/>
</dbReference>
<name>A0ABY4AID1_9BURK</name>
<evidence type="ECO:0000259" key="4">
    <source>
        <dbReference type="Pfam" id="PF01048"/>
    </source>
</evidence>
<feature type="binding site" evidence="3">
    <location>
        <position position="183"/>
    </location>
    <ligand>
        <name>phosphate</name>
        <dbReference type="ChEBI" id="CHEBI:43474"/>
    </ligand>
</feature>
<evidence type="ECO:0000256" key="1">
    <source>
        <dbReference type="ARBA" id="ARBA00022676"/>
    </source>
</evidence>
<dbReference type="EC" id="2.4.2.1" evidence="3"/>
<comment type="similarity">
    <text evidence="3">Belongs to the PNP/MTAP phosphorylase family. MTAP subfamily.</text>
</comment>
<dbReference type="CDD" id="cd09010">
    <property type="entry name" value="MTAP_SsMTAPII_like_MTIP"/>
    <property type="match status" value="1"/>
</dbReference>
<sequence>MLAIVGGTGLYDLQGLKIKDRISGQTPFGQASGDVLIGEIGQHPILFLARHGSSHRLLPHEINYRANVFALKAAGATMMLGFSAVGSLRMEIKPGDLVMPEQYIDWTKADRLRTFFGGGVAAHISTAKPVSPNLVQAVVNAGGRINERITRGATYICVSGPRLGTQAESQWLRQMGGDLVGMTNIPEVFLAREAQMAYATLGMVTDYDCWLEDESQHVSALGIFELYGETLAKARDVLDSLLAHALPEPEATIRQSLSHAVLTADDAITPEQRQWLDVLRR</sequence>
<dbReference type="Proteomes" id="UP000831607">
    <property type="component" value="Chromosome"/>
</dbReference>
<comment type="function">
    <text evidence="3">Purine nucleoside phosphorylase involved in purine salvage.</text>
</comment>
<dbReference type="EMBL" id="CP063982">
    <property type="protein sequence ID" value="UOD50046.1"/>
    <property type="molecule type" value="Genomic_DNA"/>
</dbReference>
<evidence type="ECO:0000313" key="6">
    <source>
        <dbReference type="Proteomes" id="UP000831607"/>
    </source>
</evidence>
<evidence type="ECO:0000256" key="2">
    <source>
        <dbReference type="ARBA" id="ARBA00022679"/>
    </source>
</evidence>
<evidence type="ECO:0000313" key="5">
    <source>
        <dbReference type="EMBL" id="UOD50046.1"/>
    </source>
</evidence>
<gene>
    <name evidence="5" type="ORF">DHf2319_11485</name>
</gene>
<comment type="catalytic activity">
    <reaction evidence="3">
        <text>a purine D-ribonucleoside + phosphate = a purine nucleobase + alpha-D-ribose 1-phosphate</text>
        <dbReference type="Rhea" id="RHEA:19805"/>
        <dbReference type="ChEBI" id="CHEBI:26386"/>
        <dbReference type="ChEBI" id="CHEBI:43474"/>
        <dbReference type="ChEBI" id="CHEBI:57720"/>
        <dbReference type="ChEBI" id="CHEBI:142355"/>
        <dbReference type="EC" id="2.4.2.1"/>
    </reaction>
</comment>
<keyword evidence="3" id="KW-0660">Purine salvage</keyword>
<proteinExistence type="inferred from homology"/>
<organism evidence="5 6">
    <name type="scientific">Orrella daihaiensis</name>
    <dbReference type="NCBI Taxonomy" id="2782176"/>
    <lineage>
        <taxon>Bacteria</taxon>
        <taxon>Pseudomonadati</taxon>
        <taxon>Pseudomonadota</taxon>
        <taxon>Betaproteobacteria</taxon>
        <taxon>Burkholderiales</taxon>
        <taxon>Alcaligenaceae</taxon>
        <taxon>Orrella</taxon>
    </lineage>
</organism>
<keyword evidence="2 3" id="KW-0808">Transferase</keyword>
<reference evidence="5 6" key="1">
    <citation type="submission" date="2020-11" db="EMBL/GenBank/DDBJ databases">
        <title>Algicoccus daihaiensis sp.nov., isolated from Daihai Lake in Inner Mongolia.</title>
        <authorList>
            <person name="Kai J."/>
        </authorList>
    </citation>
    <scope>NUCLEOTIDE SEQUENCE [LARGE SCALE GENOMIC DNA]</scope>
    <source>
        <strain evidence="6">f23</strain>
    </source>
</reference>
<feature type="binding site" evidence="3">
    <location>
        <begin position="83"/>
        <end position="84"/>
    </location>
    <ligand>
        <name>phosphate</name>
        <dbReference type="ChEBI" id="CHEBI:43474"/>
    </ligand>
</feature>
<feature type="domain" description="Nucleoside phosphorylase" evidence="4">
    <location>
        <begin position="2"/>
        <end position="244"/>
    </location>
</feature>
<protein>
    <recommendedName>
        <fullName evidence="3">Purine nucleoside phosphorylase</fullName>
        <shortName evidence="3">PNP</shortName>
        <ecNumber evidence="3">2.4.2.1</ecNumber>
    </recommendedName>
</protein>